<dbReference type="GeneID" id="30181754"/>
<keyword evidence="1" id="KW-0175">Coiled coil</keyword>
<name>A0A1E3NR59_9ASCO</name>
<evidence type="ECO:0000313" key="2">
    <source>
        <dbReference type="EMBL" id="ODQ48566.1"/>
    </source>
</evidence>
<accession>A0A1E3NR59</accession>
<organism evidence="2 3">
    <name type="scientific">Pichia membranifaciens NRRL Y-2026</name>
    <dbReference type="NCBI Taxonomy" id="763406"/>
    <lineage>
        <taxon>Eukaryota</taxon>
        <taxon>Fungi</taxon>
        <taxon>Dikarya</taxon>
        <taxon>Ascomycota</taxon>
        <taxon>Saccharomycotina</taxon>
        <taxon>Pichiomycetes</taxon>
        <taxon>Pichiales</taxon>
        <taxon>Pichiaceae</taxon>
        <taxon>Pichia</taxon>
    </lineage>
</organism>
<dbReference type="RefSeq" id="XP_019019679.1">
    <property type="nucleotide sequence ID" value="XM_019165067.1"/>
</dbReference>
<dbReference type="Proteomes" id="UP000094455">
    <property type="component" value="Unassembled WGS sequence"/>
</dbReference>
<evidence type="ECO:0000256" key="1">
    <source>
        <dbReference type="SAM" id="Coils"/>
    </source>
</evidence>
<keyword evidence="3" id="KW-1185">Reference proteome</keyword>
<protein>
    <submittedName>
        <fullName evidence="2">Uncharacterized protein</fullName>
    </submittedName>
</protein>
<sequence>MSEALQAIANTNASIAGTDFKNSGIFTNSLLKTTDTTQIIRDIRDEEVVFFQGKKMVDIDYELINNSGFSTSDGFAQHEFYKLLEDEISTASSLNEKFDALLPPEFRDSHEYATDIDNMRSIYKRTHIIAKIWASPTGNMLDHETNRMLENVKAQLDALLQTLQEVSECQALLKKQKNELNQSYESKET</sequence>
<feature type="coiled-coil region" evidence="1">
    <location>
        <begin position="146"/>
        <end position="179"/>
    </location>
</feature>
<gene>
    <name evidence="2" type="ORF">PICMEDRAFT_9101</name>
</gene>
<reference evidence="2 3" key="1">
    <citation type="journal article" date="2016" name="Proc. Natl. Acad. Sci. U.S.A.">
        <title>Comparative genomics of biotechnologically important yeasts.</title>
        <authorList>
            <person name="Riley R."/>
            <person name="Haridas S."/>
            <person name="Wolfe K.H."/>
            <person name="Lopes M.R."/>
            <person name="Hittinger C.T."/>
            <person name="Goeker M."/>
            <person name="Salamov A.A."/>
            <person name="Wisecaver J.H."/>
            <person name="Long T.M."/>
            <person name="Calvey C.H."/>
            <person name="Aerts A.L."/>
            <person name="Barry K.W."/>
            <person name="Choi C."/>
            <person name="Clum A."/>
            <person name="Coughlan A.Y."/>
            <person name="Deshpande S."/>
            <person name="Douglass A.P."/>
            <person name="Hanson S.J."/>
            <person name="Klenk H.-P."/>
            <person name="LaButti K.M."/>
            <person name="Lapidus A."/>
            <person name="Lindquist E.A."/>
            <person name="Lipzen A.M."/>
            <person name="Meier-Kolthoff J.P."/>
            <person name="Ohm R.A."/>
            <person name="Otillar R.P."/>
            <person name="Pangilinan J.L."/>
            <person name="Peng Y."/>
            <person name="Rokas A."/>
            <person name="Rosa C.A."/>
            <person name="Scheuner C."/>
            <person name="Sibirny A.A."/>
            <person name="Slot J.C."/>
            <person name="Stielow J.B."/>
            <person name="Sun H."/>
            <person name="Kurtzman C.P."/>
            <person name="Blackwell M."/>
            <person name="Grigoriev I.V."/>
            <person name="Jeffries T.W."/>
        </authorList>
    </citation>
    <scope>NUCLEOTIDE SEQUENCE [LARGE SCALE GENOMIC DNA]</scope>
    <source>
        <strain evidence="2 3">NRRL Y-2026</strain>
    </source>
</reference>
<dbReference type="AlphaFoldDB" id="A0A1E3NR59"/>
<dbReference type="OrthoDB" id="3997252at2759"/>
<proteinExistence type="predicted"/>
<dbReference type="EMBL" id="KV454001">
    <property type="protein sequence ID" value="ODQ48566.1"/>
    <property type="molecule type" value="Genomic_DNA"/>
</dbReference>
<evidence type="ECO:0000313" key="3">
    <source>
        <dbReference type="Proteomes" id="UP000094455"/>
    </source>
</evidence>